<name>A0A7I7PEA8_9MYCO</name>
<gene>
    <name evidence="1" type="ORF">MNVI_22100</name>
</gene>
<proteinExistence type="predicted"/>
<dbReference type="PANTHER" id="PTHR42877:SF4">
    <property type="entry name" value="FAD_NAD(P)-BINDING DOMAIN-CONTAINING PROTEIN-RELATED"/>
    <property type="match status" value="1"/>
</dbReference>
<sequence>MSFLPVPRVLYSRVMDSPQYDFVIVGAGFGGIGAAIQLRRLGYDNMVILDREADLGGTWHVNRYPGLAVDIPSTTYSYWFEPNPYWSRLFAPGHELKQYAERVADKHDVRRYMRFNTTVEGARWDEDVKLWRVALAGGETLTTRFLITATGFLSQPHMPDIPGIASFDGKIIHTTAWDDSYEFTGRRVAIIGTGATAVQLIPELAKQAADLTVYQRTAIHVVPKIDFSIPPWLQKVFSRVPLVHRAFRLVTDTLFELGTVTAVLHYRQFRRLNIAAADLAKINRFISVRDKELRRKLTPDYDFGCKRPTWSNSYYRTFTKPHVHLETNSIERIEPDGIVTADGHTTQIDTLVLATGFDLWDANFPAIEVIGRQGRNLGKWWRENRFQAYQGVSIPYFPNYLSLASPFAFSGLSFFNTMEYQMRHMDRLFGEVKRRGATTFEVTEEANARFLDRMTKALDNSVFYRGNCATSRSYYFNHHGEATLLRPTSRRNAVREGSRFPLSDYAIA</sequence>
<dbReference type="KEGG" id="mnv:MNVI_22100"/>
<dbReference type="EMBL" id="AP022583">
    <property type="protein sequence ID" value="BBY06892.1"/>
    <property type="molecule type" value="Genomic_DNA"/>
</dbReference>
<protein>
    <submittedName>
        <fullName evidence="1">Pyridine nucleotide-disulfide oxidoreductase</fullName>
    </submittedName>
</protein>
<evidence type="ECO:0000313" key="2">
    <source>
        <dbReference type="Proteomes" id="UP000466894"/>
    </source>
</evidence>
<dbReference type="PRINTS" id="PR00411">
    <property type="entry name" value="PNDRDTASEI"/>
</dbReference>
<dbReference type="Proteomes" id="UP000466894">
    <property type="component" value="Chromosome"/>
</dbReference>
<dbReference type="PRINTS" id="PR00368">
    <property type="entry name" value="FADPNR"/>
</dbReference>
<dbReference type="InterPro" id="IPR036188">
    <property type="entry name" value="FAD/NAD-bd_sf"/>
</dbReference>
<accession>A0A7I7PEA8</accession>
<dbReference type="SUPFAM" id="SSF51905">
    <property type="entry name" value="FAD/NAD(P)-binding domain"/>
    <property type="match status" value="2"/>
</dbReference>
<dbReference type="Gene3D" id="3.50.50.60">
    <property type="entry name" value="FAD/NAD(P)-binding domain"/>
    <property type="match status" value="2"/>
</dbReference>
<evidence type="ECO:0000313" key="1">
    <source>
        <dbReference type="EMBL" id="BBY06892.1"/>
    </source>
</evidence>
<dbReference type="Pfam" id="PF13738">
    <property type="entry name" value="Pyr_redox_3"/>
    <property type="match status" value="1"/>
</dbReference>
<organism evidence="1 2">
    <name type="scientific">Mycobacterium noviomagense</name>
    <dbReference type="NCBI Taxonomy" id="459858"/>
    <lineage>
        <taxon>Bacteria</taxon>
        <taxon>Bacillati</taxon>
        <taxon>Actinomycetota</taxon>
        <taxon>Actinomycetes</taxon>
        <taxon>Mycobacteriales</taxon>
        <taxon>Mycobacteriaceae</taxon>
        <taxon>Mycobacterium</taxon>
    </lineage>
</organism>
<dbReference type="InterPro" id="IPR051209">
    <property type="entry name" value="FAD-bind_Monooxygenase_sf"/>
</dbReference>
<dbReference type="AlphaFoldDB" id="A0A7I7PEA8"/>
<dbReference type="PANTHER" id="PTHR42877">
    <property type="entry name" value="L-ORNITHINE N(5)-MONOOXYGENASE-RELATED"/>
    <property type="match status" value="1"/>
</dbReference>
<reference evidence="1 2" key="1">
    <citation type="journal article" date="2019" name="Emerg. Microbes Infect.">
        <title>Comprehensive subspecies identification of 175 nontuberculous mycobacteria species based on 7547 genomic profiles.</title>
        <authorList>
            <person name="Matsumoto Y."/>
            <person name="Kinjo T."/>
            <person name="Motooka D."/>
            <person name="Nabeya D."/>
            <person name="Jung N."/>
            <person name="Uechi K."/>
            <person name="Horii T."/>
            <person name="Iida T."/>
            <person name="Fujita J."/>
            <person name="Nakamura S."/>
        </authorList>
    </citation>
    <scope>NUCLEOTIDE SEQUENCE [LARGE SCALE GENOMIC DNA]</scope>
    <source>
        <strain evidence="1 2">JCM 16367</strain>
    </source>
</reference>